<dbReference type="KEGG" id="hazt:108664825"/>
<name>A0A8B7N0H4_HYAAZ</name>
<protein>
    <submittedName>
        <fullName evidence="4">Uncharacterized protein LOC108664825</fullName>
    </submittedName>
</protein>
<reference evidence="4" key="1">
    <citation type="submission" date="2025-08" db="UniProtKB">
        <authorList>
            <consortium name="RefSeq"/>
        </authorList>
    </citation>
    <scope>IDENTIFICATION</scope>
    <source>
        <tissue evidence="4">Whole organism</tissue>
    </source>
</reference>
<dbReference type="GeneID" id="108664825"/>
<evidence type="ECO:0000313" key="3">
    <source>
        <dbReference type="Proteomes" id="UP000694843"/>
    </source>
</evidence>
<dbReference type="SUPFAM" id="SSF51126">
    <property type="entry name" value="Pectin lyase-like"/>
    <property type="match status" value="2"/>
</dbReference>
<accession>A0A8B7N0H4</accession>
<dbReference type="InterPro" id="IPR011050">
    <property type="entry name" value="Pectin_lyase_fold/virulence"/>
</dbReference>
<dbReference type="RefSeq" id="XP_018007008.1">
    <property type="nucleotide sequence ID" value="XM_018151519.2"/>
</dbReference>
<keyword evidence="1" id="KW-1133">Transmembrane helix</keyword>
<dbReference type="OrthoDB" id="6372205at2759"/>
<keyword evidence="1" id="KW-0472">Membrane</keyword>
<keyword evidence="2" id="KW-0732">Signal</keyword>
<sequence>MAVTGLHCWKKLAVLLLAVVVQARERCTGLDYHTGDLSPAANSEFCAILLGNTDCNFQCVAQNVLVAEDRLSGRPLVVTSARRLLLHPTCVSWILVRSSARVSTGRGSLAYQHCRYWLRIKDSEATTLDFGIIDLSVENSDIASINLPELRQLLIDNSTVTAIDRAEIRVYPSVIQNSFIQDIFFVNISVASFTISNSTIGTIGPQSIIFNGYNLIFENVFIRNIKFKGINMLSGLLIMRNCTIGSAEINSIVTLESKIKLENVNILSMEKPGFALQSAQEVSISDLTISGQIVTLESSYFSFHDGSRYEEGEDVTKEAVITGFTNQYCNFHFGALLCDFAGVDKPVVFERNALPPQYSVTIANASLLRAVGDFSCAHIQIVNSSGRFISLVNATCLSGGKLSIIGSQMTTISTNTASSLTISSSTIVSLQAASVKNLKVINSTFLSVYDVIVSEEASCNQSHFLQVSSLRLAGSGWILDCKFDKITSLELDSGSENIRFSNAAINSISQKRGIWIRSGLTTMENVTIFEAEAAGIFLEVDSRLSLENVLFNRSVFGAISVDNEEQVSVWPSGEPAHELLLAIQRRTGEAGDVAVNPDAYVADDQQPHCFFNESALICDYSQAENAVVVSSSNASTVMMTDAREIIIRPTGSQFIVVSRVHVITVDHRLDDSDLTLYLILCSLDVFTAAVHSLALESSSLNSLSVSPDHQIMLLAMRNSTVREIMVLADQIMVNQVEIGQIRLLSGDYITIDSSSIETIHTSGFVFRVECFVNNSVMYSIEDDGFIIEGDAYITDTNMTVTGQNPIVVREYGSLILQNVNILSSDTICPFLILGHIEHISEVTINHIVIDSVEDFLIHCEIVDDQHGPSGTSVWDERLYGHRRTFWLGLLAGVLTSMFLVVLLIFSVKSYKSWKQSQLPKTLITWRNSSETVIYSGLAQTEPVEAVPLDTENAGDTEKTRLVQPEEA</sequence>
<gene>
    <name evidence="4" type="primary">LOC108664825</name>
</gene>
<feature type="signal peptide" evidence="2">
    <location>
        <begin position="1"/>
        <end position="23"/>
    </location>
</feature>
<evidence type="ECO:0000256" key="2">
    <source>
        <dbReference type="SAM" id="SignalP"/>
    </source>
</evidence>
<keyword evidence="3" id="KW-1185">Reference proteome</keyword>
<proteinExistence type="predicted"/>
<feature type="transmembrane region" description="Helical" evidence="1">
    <location>
        <begin position="885"/>
        <end position="907"/>
    </location>
</feature>
<keyword evidence="1" id="KW-0812">Transmembrane</keyword>
<dbReference type="Proteomes" id="UP000694843">
    <property type="component" value="Unplaced"/>
</dbReference>
<evidence type="ECO:0000256" key="1">
    <source>
        <dbReference type="SAM" id="Phobius"/>
    </source>
</evidence>
<organism evidence="3 4">
    <name type="scientific">Hyalella azteca</name>
    <name type="common">Amphipod</name>
    <dbReference type="NCBI Taxonomy" id="294128"/>
    <lineage>
        <taxon>Eukaryota</taxon>
        <taxon>Metazoa</taxon>
        <taxon>Ecdysozoa</taxon>
        <taxon>Arthropoda</taxon>
        <taxon>Crustacea</taxon>
        <taxon>Multicrustacea</taxon>
        <taxon>Malacostraca</taxon>
        <taxon>Eumalacostraca</taxon>
        <taxon>Peracarida</taxon>
        <taxon>Amphipoda</taxon>
        <taxon>Senticaudata</taxon>
        <taxon>Talitrida</taxon>
        <taxon>Talitroidea</taxon>
        <taxon>Hyalellidae</taxon>
        <taxon>Hyalella</taxon>
    </lineage>
</organism>
<feature type="chain" id="PRO_5034999719" evidence="2">
    <location>
        <begin position="24"/>
        <end position="967"/>
    </location>
</feature>
<evidence type="ECO:0000313" key="4">
    <source>
        <dbReference type="RefSeq" id="XP_018007008.1"/>
    </source>
</evidence>
<dbReference type="AlphaFoldDB" id="A0A8B7N0H4"/>